<gene>
    <name evidence="1" type="ORF">AM305_05839</name>
</gene>
<dbReference type="InterPro" id="IPR027405">
    <property type="entry name" value="YidB-like"/>
</dbReference>
<dbReference type="InterPro" id="IPR045372">
    <property type="entry name" value="YidB"/>
</dbReference>
<dbReference type="Gene3D" id="1.10.10.690">
    <property type="entry name" value="YidB-like"/>
    <property type="match status" value="1"/>
</dbReference>
<organism evidence="1 2">
    <name type="scientific">Actinobacillus minor NM305</name>
    <dbReference type="NCBI Taxonomy" id="637911"/>
    <lineage>
        <taxon>Bacteria</taxon>
        <taxon>Pseudomonadati</taxon>
        <taxon>Pseudomonadota</taxon>
        <taxon>Gammaproteobacteria</taxon>
        <taxon>Pasteurellales</taxon>
        <taxon>Pasteurellaceae</taxon>
        <taxon>Actinobacillus</taxon>
    </lineage>
</organism>
<comment type="caution">
    <text evidence="1">The sequence shown here is derived from an EMBL/GenBank/DDBJ whole genome shotgun (WGS) entry which is preliminary data.</text>
</comment>
<sequence length="141" mass="14933">MLGNILGSIASSVLSGNNSNQSVAMQLIQSLLQSEGGIEGLIQRFNQSGLDDLLKSWISPNEENAPISNQQIVEVVGEDNLRSAAETAGVDEKDAGDILAEYLPKLVDMLTPDGQLPDLKNLNTNDLLAQAAKGVLGKLFS</sequence>
<accession>C5RZS5</accession>
<evidence type="ECO:0000313" key="1">
    <source>
        <dbReference type="EMBL" id="EER47930.1"/>
    </source>
</evidence>
<dbReference type="OrthoDB" id="5957313at2"/>
<protein>
    <recommendedName>
        <fullName evidence="3">DUF937 domain-containing protein</fullName>
    </recommendedName>
</protein>
<name>C5RZS5_9PAST</name>
<evidence type="ECO:0008006" key="3">
    <source>
        <dbReference type="Google" id="ProtNLM"/>
    </source>
</evidence>
<reference evidence="1 2" key="1">
    <citation type="journal article" date="2010" name="Vet. Microbiol.">
        <title>Production of haemolysins by strains of the Actinobacillus minor/porcitonsillarum complex.</title>
        <authorList>
            <person name="Arya G."/>
            <person name="Niven D.F."/>
        </authorList>
    </citation>
    <scope>NUCLEOTIDE SEQUENCE [LARGE SCALE GENOMIC DNA]</scope>
    <source>
        <strain evidence="1 2">NM305</strain>
    </source>
</reference>
<dbReference type="AlphaFoldDB" id="C5RZS5"/>
<dbReference type="Proteomes" id="UP000005532">
    <property type="component" value="Unassembled WGS sequence"/>
</dbReference>
<dbReference type="Pfam" id="PF20159">
    <property type="entry name" value="YidB"/>
    <property type="match status" value="1"/>
</dbReference>
<dbReference type="EMBL" id="ACQL01000055">
    <property type="protein sequence ID" value="EER47930.1"/>
    <property type="molecule type" value="Genomic_DNA"/>
</dbReference>
<evidence type="ECO:0000313" key="2">
    <source>
        <dbReference type="Proteomes" id="UP000005532"/>
    </source>
</evidence>
<dbReference type="eggNOG" id="COG3753">
    <property type="taxonomic scope" value="Bacteria"/>
</dbReference>
<dbReference type="SUPFAM" id="SSF140804">
    <property type="entry name" value="YidB-like"/>
    <property type="match status" value="1"/>
</dbReference>
<dbReference type="RefSeq" id="WP_005822728.1">
    <property type="nucleotide sequence ID" value="NZ_ACQL01000055.1"/>
</dbReference>
<proteinExistence type="predicted"/>